<dbReference type="InterPro" id="IPR014961">
    <property type="entry name" value="DUF1829"/>
</dbReference>
<evidence type="ECO:0000259" key="1">
    <source>
        <dbReference type="Pfam" id="PF08861"/>
    </source>
</evidence>
<evidence type="ECO:0000313" key="3">
    <source>
        <dbReference type="EMBL" id="MBM6754442.1"/>
    </source>
</evidence>
<feature type="domain" description="DUF1829" evidence="2">
    <location>
        <begin position="158"/>
        <end position="244"/>
    </location>
</feature>
<gene>
    <name evidence="3" type="ORF">H5993_06700</name>
</gene>
<organism evidence="3 4">
    <name type="scientific">Limosilactobacillus alvi</name>
    <dbReference type="NCBI Taxonomy" id="990412"/>
    <lineage>
        <taxon>Bacteria</taxon>
        <taxon>Bacillati</taxon>
        <taxon>Bacillota</taxon>
        <taxon>Bacilli</taxon>
        <taxon>Lactobacillales</taxon>
        <taxon>Lactobacillaceae</taxon>
        <taxon>Limosilactobacillus</taxon>
    </lineage>
</organism>
<dbReference type="InterPro" id="IPR014960">
    <property type="entry name" value="DUF1828"/>
</dbReference>
<dbReference type="Pfam" id="PF08862">
    <property type="entry name" value="DUF1829"/>
    <property type="match status" value="1"/>
</dbReference>
<keyword evidence="4" id="KW-1185">Reference proteome</keyword>
<dbReference type="Proteomes" id="UP000776629">
    <property type="component" value="Unassembled WGS sequence"/>
</dbReference>
<accession>A0ABS2EPK8</accession>
<dbReference type="RefSeq" id="WP_204776740.1">
    <property type="nucleotide sequence ID" value="NZ_JACJJQ010000029.1"/>
</dbReference>
<evidence type="ECO:0000259" key="2">
    <source>
        <dbReference type="Pfam" id="PF08862"/>
    </source>
</evidence>
<sequence length="256" mass="29339">MNDTKQLLNNYYDFLSKSYRVNQLDDSDEIVTPFTDNIGDRITLYLSTLAGNKIKLDDDGYTLDNLEMMNINLSDARQQILEKICTQYNVTLSDDGTLFNTGTSSDFPRMKLDLTSAILKIGDLSFTQRSQVRKMFIDDVIDKLNKSDLGGIPSHFTGRTGINYQYPYVVPQRQNHPLKIVDVTNHIDNKSIMQTAFQFSDIKNNSSFDYRSPKLMLIYNDKVSRPNEQIKKIANDVGFITIPFGDFQDIKRELIA</sequence>
<comment type="caution">
    <text evidence="3">The sequence shown here is derived from an EMBL/GenBank/DDBJ whole genome shotgun (WGS) entry which is preliminary data.</text>
</comment>
<protein>
    <submittedName>
        <fullName evidence="3">DUF1828 domain-containing protein</fullName>
    </submittedName>
</protein>
<dbReference type="EMBL" id="JACJJQ010000029">
    <property type="protein sequence ID" value="MBM6754442.1"/>
    <property type="molecule type" value="Genomic_DNA"/>
</dbReference>
<reference evidence="3 4" key="1">
    <citation type="journal article" date="2021" name="Sci. Rep.">
        <title>The distribution of antibiotic resistance genes in chicken gut microbiota commensals.</title>
        <authorList>
            <person name="Juricova H."/>
            <person name="Matiasovicova J."/>
            <person name="Kubasova T."/>
            <person name="Cejkova D."/>
            <person name="Rychlik I."/>
        </authorList>
    </citation>
    <scope>NUCLEOTIDE SEQUENCE [LARGE SCALE GENOMIC DNA]</scope>
    <source>
        <strain evidence="3 4">An810</strain>
    </source>
</reference>
<dbReference type="Pfam" id="PF08861">
    <property type="entry name" value="DUF1828"/>
    <property type="match status" value="1"/>
</dbReference>
<evidence type="ECO:0000313" key="4">
    <source>
        <dbReference type="Proteomes" id="UP000776629"/>
    </source>
</evidence>
<feature type="domain" description="DUF1828" evidence="1">
    <location>
        <begin position="32"/>
        <end position="121"/>
    </location>
</feature>
<name>A0ABS2EPK8_9LACO</name>
<proteinExistence type="predicted"/>